<dbReference type="STRING" id="75913.A0A0K0FIJ2"/>
<sequence length="455" mass="50443">MYLNSAHRKIVVILYSSFFIVCVASFWVLDMSSVRYDLVIYGATGYTGQYIVKRLITSKYNGYTFAVAGRNEEKLKKVLSEISASEGKDITDTPIIIAKSGDVASINRMTSQAKVVINAVGPYRLYGEEVVKSAVENGASHVDISGEPAFLETMVQKYGKAAAEKGVYIVGACGWDSVPCDLGINFLRRNYDGDIAYTESFVQNHSGPAGYSINDGTYQTLILAIANMKSDKLGKIRKEIMPETVPRSQYKSPKRGIMFHNEYLDMWALPFMGSDKSVVVRSQYHCFTKKHQRPIQLSTYFGVKSLFLAIVYSIYFAIFGLLCQFSVTRKFLQDNTDLVTFGAFSKKGPTKEQVEGASFTYWFISKGWNEKKKLEDGDHTSPPTKTIISRCDGPDAGYIGTSGCVLSSAITILEDSSNLPKEGGVYTPGSAFGDSDKIYSILEDFGIKFKIEKVE</sequence>
<dbReference type="InterPro" id="IPR036291">
    <property type="entry name" value="NAD(P)-bd_dom_sf"/>
</dbReference>
<dbReference type="Gene3D" id="3.40.50.720">
    <property type="entry name" value="NAD(P)-binding Rossmann-like Domain"/>
    <property type="match status" value="1"/>
</dbReference>
<organism evidence="4 5">
    <name type="scientific">Strongyloides venezuelensis</name>
    <name type="common">Threadworm</name>
    <dbReference type="NCBI Taxonomy" id="75913"/>
    <lineage>
        <taxon>Eukaryota</taxon>
        <taxon>Metazoa</taxon>
        <taxon>Ecdysozoa</taxon>
        <taxon>Nematoda</taxon>
        <taxon>Chromadorea</taxon>
        <taxon>Rhabditida</taxon>
        <taxon>Tylenchina</taxon>
        <taxon>Panagrolaimomorpha</taxon>
        <taxon>Strongyloidoidea</taxon>
        <taxon>Strongyloididae</taxon>
        <taxon>Strongyloides</taxon>
    </lineage>
</organism>
<protein>
    <submittedName>
        <fullName evidence="5">Saccharopine dehydrogenase-like oxidoreductase (inferred by orthology to a human protein)</fullName>
    </submittedName>
</protein>
<dbReference type="GO" id="GO:0005739">
    <property type="term" value="C:mitochondrion"/>
    <property type="evidence" value="ECO:0007669"/>
    <property type="project" value="TreeGrafter"/>
</dbReference>
<feature type="domain" description="Saccharopine dehydrogenase NADP binding" evidence="3">
    <location>
        <begin position="39"/>
        <end position="170"/>
    </location>
</feature>
<evidence type="ECO:0000256" key="1">
    <source>
        <dbReference type="ARBA" id="ARBA00038048"/>
    </source>
</evidence>
<dbReference type="PANTHER" id="PTHR12286">
    <property type="entry name" value="SACCHAROPINE DEHYDROGENASE-LIKE OXIDOREDUCTASE"/>
    <property type="match status" value="1"/>
</dbReference>
<proteinExistence type="inferred from homology"/>
<feature type="transmembrane region" description="Helical" evidence="2">
    <location>
        <begin position="300"/>
        <end position="323"/>
    </location>
</feature>
<dbReference type="InterPro" id="IPR005097">
    <property type="entry name" value="Sacchrp_dh_NADP-bd"/>
</dbReference>
<dbReference type="Proteomes" id="UP000035680">
    <property type="component" value="Unassembled WGS sequence"/>
</dbReference>
<evidence type="ECO:0000259" key="3">
    <source>
        <dbReference type="Pfam" id="PF03435"/>
    </source>
</evidence>
<feature type="transmembrane region" description="Helical" evidence="2">
    <location>
        <begin position="12"/>
        <end position="29"/>
    </location>
</feature>
<comment type="similarity">
    <text evidence="1">Belongs to the saccharopine dehydrogenase family.</text>
</comment>
<dbReference type="PANTHER" id="PTHR12286:SF5">
    <property type="entry name" value="SACCHAROPINE DEHYDROGENASE-LIKE OXIDOREDUCTASE"/>
    <property type="match status" value="1"/>
</dbReference>
<keyword evidence="4" id="KW-1185">Reference proteome</keyword>
<dbReference type="GO" id="GO:0009247">
    <property type="term" value="P:glycolipid biosynthetic process"/>
    <property type="evidence" value="ECO:0007669"/>
    <property type="project" value="TreeGrafter"/>
</dbReference>
<dbReference type="InterPro" id="IPR051276">
    <property type="entry name" value="Saccharopine_DH-like_oxidrdct"/>
</dbReference>
<dbReference type="WBParaSite" id="SVE_0871100.1">
    <property type="protein sequence ID" value="SVE_0871100.1"/>
    <property type="gene ID" value="SVE_0871100"/>
</dbReference>
<evidence type="ECO:0000313" key="5">
    <source>
        <dbReference type="WBParaSite" id="SVE_0871100.1"/>
    </source>
</evidence>
<keyword evidence="2" id="KW-0472">Membrane</keyword>
<dbReference type="Pfam" id="PF03435">
    <property type="entry name" value="Sacchrp_dh_NADP"/>
    <property type="match status" value="1"/>
</dbReference>
<dbReference type="AlphaFoldDB" id="A0A0K0FIJ2"/>
<evidence type="ECO:0000256" key="2">
    <source>
        <dbReference type="SAM" id="Phobius"/>
    </source>
</evidence>
<keyword evidence="2" id="KW-1133">Transmembrane helix</keyword>
<dbReference type="GO" id="GO:0005886">
    <property type="term" value="C:plasma membrane"/>
    <property type="evidence" value="ECO:0007669"/>
    <property type="project" value="TreeGrafter"/>
</dbReference>
<dbReference type="SUPFAM" id="SSF51735">
    <property type="entry name" value="NAD(P)-binding Rossmann-fold domains"/>
    <property type="match status" value="1"/>
</dbReference>
<accession>A0A0K0FIJ2</accession>
<reference evidence="5" key="2">
    <citation type="submission" date="2015-08" db="UniProtKB">
        <authorList>
            <consortium name="WormBaseParasite"/>
        </authorList>
    </citation>
    <scope>IDENTIFICATION</scope>
</reference>
<keyword evidence="2" id="KW-0812">Transmembrane</keyword>
<reference evidence="4" key="1">
    <citation type="submission" date="2014-07" db="EMBL/GenBank/DDBJ databases">
        <authorList>
            <person name="Martin A.A"/>
            <person name="De Silva N."/>
        </authorList>
    </citation>
    <scope>NUCLEOTIDE SEQUENCE</scope>
</reference>
<evidence type="ECO:0000313" key="4">
    <source>
        <dbReference type="Proteomes" id="UP000035680"/>
    </source>
</evidence>
<dbReference type="FunFam" id="3.40.50.720:FF:000178">
    <property type="entry name" value="Saccharopine dehydrogenase-like oxidoreductase"/>
    <property type="match status" value="1"/>
</dbReference>
<dbReference type="GO" id="GO:0005811">
    <property type="term" value="C:lipid droplet"/>
    <property type="evidence" value="ECO:0007669"/>
    <property type="project" value="TreeGrafter"/>
</dbReference>
<name>A0A0K0FIJ2_STRVS</name>